<dbReference type="NCBIfam" id="TIGR03396">
    <property type="entry name" value="PC_PLC"/>
    <property type="match status" value="1"/>
</dbReference>
<evidence type="ECO:0000256" key="5">
    <source>
        <dbReference type="SAM" id="SignalP"/>
    </source>
</evidence>
<dbReference type="AlphaFoldDB" id="A0A6M8SWS6"/>
<dbReference type="RefSeq" id="WP_173533572.1">
    <property type="nucleotide sequence ID" value="NZ_CP054143.1"/>
</dbReference>
<feature type="domain" description="Chitin-binding type-3" evidence="6">
    <location>
        <begin position="917"/>
        <end position="963"/>
    </location>
</feature>
<dbReference type="Gene3D" id="2.10.10.20">
    <property type="entry name" value="Carbohydrate-binding module superfamily 5/12"/>
    <property type="match status" value="1"/>
</dbReference>
<dbReference type="GO" id="GO:0005576">
    <property type="term" value="C:extracellular region"/>
    <property type="evidence" value="ECO:0007669"/>
    <property type="project" value="InterPro"/>
</dbReference>
<dbReference type="EC" id="3.1.4.3" evidence="2"/>
<name>A0A6M8SWS6_9NEIS</name>
<dbReference type="InterPro" id="IPR006311">
    <property type="entry name" value="TAT_signal"/>
</dbReference>
<evidence type="ECO:0000256" key="2">
    <source>
        <dbReference type="ARBA" id="ARBA00012018"/>
    </source>
</evidence>
<dbReference type="Gene3D" id="2.60.120.200">
    <property type="match status" value="1"/>
</dbReference>
<dbReference type="GO" id="GO:0030246">
    <property type="term" value="F:carbohydrate binding"/>
    <property type="evidence" value="ECO:0007669"/>
    <property type="project" value="InterPro"/>
</dbReference>
<dbReference type="Gene3D" id="3.40.720.10">
    <property type="entry name" value="Alkaline Phosphatase, subunit A"/>
    <property type="match status" value="1"/>
</dbReference>
<dbReference type="InterPro" id="IPR008475">
    <property type="entry name" value="PLipase_C_C"/>
</dbReference>
<evidence type="ECO:0000256" key="1">
    <source>
        <dbReference type="ARBA" id="ARBA00009717"/>
    </source>
</evidence>
<reference evidence="7 8" key="1">
    <citation type="submission" date="2020-05" db="EMBL/GenBank/DDBJ databases">
        <title>Complete genome sequence of Deefgea sp. D17.</title>
        <authorList>
            <person name="Bae J.-W."/>
            <person name="Han J.E."/>
        </authorList>
    </citation>
    <scope>NUCLEOTIDE SEQUENCE [LARGE SCALE GENOMIC DNA]</scope>
    <source>
        <strain evidence="7 8">D17</strain>
    </source>
</reference>
<dbReference type="InterPro" id="IPR007312">
    <property type="entry name" value="Phosphoesterase"/>
</dbReference>
<dbReference type="SMART" id="SM00495">
    <property type="entry name" value="ChtBD3"/>
    <property type="match status" value="1"/>
</dbReference>
<dbReference type="EMBL" id="CP054143">
    <property type="protein sequence ID" value="QKJ67069.1"/>
    <property type="molecule type" value="Genomic_DNA"/>
</dbReference>
<keyword evidence="8" id="KW-1185">Reference proteome</keyword>
<dbReference type="GO" id="GO:0034480">
    <property type="term" value="F:phosphatidylcholine phospholipase C activity"/>
    <property type="evidence" value="ECO:0007669"/>
    <property type="project" value="UniProtKB-EC"/>
</dbReference>
<dbReference type="PANTHER" id="PTHR31956:SF1">
    <property type="entry name" value="NON-SPECIFIC PHOSPHOLIPASE C1"/>
    <property type="match status" value="1"/>
</dbReference>
<dbReference type="Proteomes" id="UP000504844">
    <property type="component" value="Chromosome"/>
</dbReference>
<evidence type="ECO:0000313" key="7">
    <source>
        <dbReference type="EMBL" id="QKJ67069.1"/>
    </source>
</evidence>
<dbReference type="InterPro" id="IPR013320">
    <property type="entry name" value="ConA-like_dom_sf"/>
</dbReference>
<evidence type="ECO:0000313" key="8">
    <source>
        <dbReference type="Proteomes" id="UP000504844"/>
    </source>
</evidence>
<dbReference type="InterPro" id="IPR003610">
    <property type="entry name" value="CBM5/12"/>
</dbReference>
<dbReference type="CDD" id="cd12215">
    <property type="entry name" value="ChiC_BD"/>
    <property type="match status" value="1"/>
</dbReference>
<dbReference type="KEGG" id="dee:HQN60_10380"/>
<evidence type="ECO:0000256" key="3">
    <source>
        <dbReference type="ARBA" id="ARBA00022801"/>
    </source>
</evidence>
<organism evidence="7 8">
    <name type="scientific">Deefgea piscis</name>
    <dbReference type="NCBI Taxonomy" id="2739061"/>
    <lineage>
        <taxon>Bacteria</taxon>
        <taxon>Pseudomonadati</taxon>
        <taxon>Pseudomonadota</taxon>
        <taxon>Betaproteobacteria</taxon>
        <taxon>Neisseriales</taxon>
        <taxon>Chitinibacteraceae</taxon>
        <taxon>Deefgea</taxon>
    </lineage>
</organism>
<proteinExistence type="inferred from homology"/>
<dbReference type="Pfam" id="PF13385">
    <property type="entry name" value="Laminin_G_3"/>
    <property type="match status" value="1"/>
</dbReference>
<dbReference type="InterPro" id="IPR017767">
    <property type="entry name" value="PC-PLC"/>
</dbReference>
<dbReference type="Pfam" id="PF04185">
    <property type="entry name" value="Phosphoesterase"/>
    <property type="match status" value="1"/>
</dbReference>
<evidence type="ECO:0000259" key="6">
    <source>
        <dbReference type="SMART" id="SM00495"/>
    </source>
</evidence>
<dbReference type="SUPFAM" id="SSF51055">
    <property type="entry name" value="Carbohydrate binding domain"/>
    <property type="match status" value="1"/>
</dbReference>
<dbReference type="GO" id="GO:0016042">
    <property type="term" value="P:lipid catabolic process"/>
    <property type="evidence" value="ECO:0007669"/>
    <property type="project" value="InterPro"/>
</dbReference>
<keyword evidence="5" id="KW-0732">Signal</keyword>
<comment type="similarity">
    <text evidence="1">Belongs to the bacterial phospholipase C family.</text>
</comment>
<protein>
    <recommendedName>
        <fullName evidence="2">phospholipase C</fullName>
        <ecNumber evidence="2">3.1.4.3</ecNumber>
    </recommendedName>
</protein>
<dbReference type="GO" id="GO:0004553">
    <property type="term" value="F:hydrolase activity, hydrolyzing O-glycosyl compounds"/>
    <property type="evidence" value="ECO:0007669"/>
    <property type="project" value="InterPro"/>
</dbReference>
<feature type="signal peptide" evidence="5">
    <location>
        <begin position="1"/>
        <end position="30"/>
    </location>
</feature>
<accession>A0A6M8SWS6</accession>
<feature type="region of interest" description="Disordered" evidence="4">
    <location>
        <begin position="946"/>
        <end position="967"/>
    </location>
</feature>
<dbReference type="PROSITE" id="PS51318">
    <property type="entry name" value="TAT"/>
    <property type="match status" value="1"/>
</dbReference>
<dbReference type="PANTHER" id="PTHR31956">
    <property type="entry name" value="NON-SPECIFIC PHOSPHOLIPASE C4-RELATED"/>
    <property type="match status" value="1"/>
</dbReference>
<sequence>MGFDRRQFLKYASASGALAALPLSVQRALAAGTSSGSLSSVAHVVILSQENRSFDHYLGTLNGVRGFNDPHPLRQPDGSSVFAQKNANNQPIWPFRLNSKTSNGQCMVDVTHDWVSGRNAFNGGQMNQWIANKGNYAMGYYQREDIPFHHALSDVFTTCDHFFCSSNTSTNPNRLFLMSGSNGQGLWSAGAVMDNSEVIPFTWTSYAERLQAAGVSWKMYQEQDNYDDNALAWFTKFKTALPSSPLYLNGMVKRSRDAFAQDVTNNTLPAVSWIIAPAALSEHPAHAPNAGANYAKIFLDALASNPAVWEKTVFIYTYDENGGIFDHVVPPTAPIGTANEWKNGFPLGLGHRMPTWLISPWSIGGYVYSQTCDLTSTIRFLEKFTGVQEPNISAWRRSVCADLMDGFDFTASPYAYPTGVPDTAILASDAAFACSSLPAAKPNGETAVPMSSAGGSRPLRPVAVQVNVDAVVDVASKKITLQMSNSGAQAAAFDIHGYQSLVFNPIFVTVPSNSAQNQVIEGAAASAGQFDLAIHGPNSFYRRFAGSLLPNAWQNGAYPQISMVPNLSGGFITLQVQNRAPAVLTLYVDDYLTGQRSQQVIGANASASWTIATLNNWYDVMILLANDSSGRFIYEYCGHIEGGISQTYPGRLPIAGVTTPTPSPAPTPTPPVQAPFTAALLSQVSHYYQFENTLNDEIGNAALTPVGAVGYSAGAKYLSALQLDATKGSAAFMPFDPSAADFTLGFWVKMPSNMGSNMCSVVANKDWASGKNIGISIGHSGDGRFKFNIGDGTNRADTYLGMVTGAWVYVAIVLEPAQKRMRCYASNAAGLIGESVLSYANVTGKIIPSYQRWALNEDARGDYYKRYPKEKFVLAFDDVAVWNRALPASEIRAIAAANQPLQTLRSVTMSGKTLSCASPWQSQMSYPAGSVVTDQGHQYQAKWLSQGERPSRNTGSAMPWQDLGACQ</sequence>
<evidence type="ECO:0000256" key="4">
    <source>
        <dbReference type="SAM" id="MobiDB-lite"/>
    </source>
</evidence>
<dbReference type="Pfam" id="PF05506">
    <property type="entry name" value="PLipase_C_C"/>
    <property type="match status" value="1"/>
</dbReference>
<dbReference type="SUPFAM" id="SSF49899">
    <property type="entry name" value="Concanavalin A-like lectins/glucanases"/>
    <property type="match status" value="1"/>
</dbReference>
<dbReference type="InterPro" id="IPR017850">
    <property type="entry name" value="Alkaline_phosphatase_core_sf"/>
</dbReference>
<keyword evidence="3" id="KW-0378">Hydrolase</keyword>
<dbReference type="CDD" id="cd16014">
    <property type="entry name" value="PLC"/>
    <property type="match status" value="1"/>
</dbReference>
<dbReference type="InterPro" id="IPR036573">
    <property type="entry name" value="CBM_sf_5/12"/>
</dbReference>
<feature type="chain" id="PRO_5026937466" description="phospholipase C" evidence="5">
    <location>
        <begin position="31"/>
        <end position="967"/>
    </location>
</feature>
<gene>
    <name evidence="7" type="ORF">HQN60_10380</name>
</gene>
<dbReference type="GO" id="GO:0005975">
    <property type="term" value="P:carbohydrate metabolic process"/>
    <property type="evidence" value="ECO:0007669"/>
    <property type="project" value="InterPro"/>
</dbReference>